<dbReference type="GO" id="GO:0070628">
    <property type="term" value="F:proteasome binding"/>
    <property type="evidence" value="ECO:0007669"/>
    <property type="project" value="InterPro"/>
</dbReference>
<keyword evidence="13" id="KW-1185">Reference proteome</keyword>
<dbReference type="PANTHER" id="PTHR32170:SF3">
    <property type="entry name" value="PROTEASOME ACTIVATOR COMPLEX SUBUNIT 4"/>
    <property type="match status" value="1"/>
</dbReference>
<evidence type="ECO:0000313" key="12">
    <source>
        <dbReference type="EMBL" id="WFD04229.1"/>
    </source>
</evidence>
<evidence type="ECO:0000256" key="2">
    <source>
        <dbReference type="ARBA" id="ARBA00004496"/>
    </source>
</evidence>
<dbReference type="Pfam" id="PF16507">
    <property type="entry name" value="HEAT_PSME4_mid"/>
    <property type="match status" value="1"/>
</dbReference>
<dbReference type="GO" id="GO:0000502">
    <property type="term" value="C:proteasome complex"/>
    <property type="evidence" value="ECO:0007669"/>
    <property type="project" value="UniProtKB-KW"/>
</dbReference>
<keyword evidence="7" id="KW-0234">DNA repair</keyword>
<evidence type="ECO:0000259" key="11">
    <source>
        <dbReference type="Pfam" id="PF23096"/>
    </source>
</evidence>
<evidence type="ECO:0000259" key="10">
    <source>
        <dbReference type="Pfam" id="PF16507"/>
    </source>
</evidence>
<evidence type="ECO:0000259" key="9">
    <source>
        <dbReference type="Pfam" id="PF11919"/>
    </source>
</evidence>
<accession>A0AAF0E4E1</accession>
<dbReference type="Gene3D" id="1.25.10.10">
    <property type="entry name" value="Leucine-rich Repeat Variant"/>
    <property type="match status" value="1"/>
</dbReference>
<dbReference type="GO" id="GO:0016504">
    <property type="term" value="F:peptidase activator activity"/>
    <property type="evidence" value="ECO:0007669"/>
    <property type="project" value="InterPro"/>
</dbReference>
<dbReference type="InterPro" id="IPR011989">
    <property type="entry name" value="ARM-like"/>
</dbReference>
<comment type="similarity">
    <text evidence="3">Belongs to the BLM10 family.</text>
</comment>
<dbReference type="Pfam" id="PF23096">
    <property type="entry name" value="HEAT_PSME4"/>
    <property type="match status" value="1"/>
</dbReference>
<comment type="subcellular location">
    <subcellularLocation>
        <location evidence="2">Cytoplasm</location>
    </subcellularLocation>
    <subcellularLocation>
        <location evidence="1">Nucleus speckle</location>
    </subcellularLocation>
</comment>
<feature type="domain" description="Proteasome activator complex subunit 4 C-terminal" evidence="9">
    <location>
        <begin position="1832"/>
        <end position="1917"/>
    </location>
</feature>
<gene>
    <name evidence="12" type="primary">BLM3</name>
    <name evidence="12" type="ORF">MOBT1_002934</name>
</gene>
<feature type="domain" description="Proteasome activator complex subunit 4-like HEAT repeat-like" evidence="11">
    <location>
        <begin position="1432"/>
        <end position="1526"/>
    </location>
</feature>
<keyword evidence="4" id="KW-0963">Cytoplasm</keyword>
<sequence length="1918" mass="209596">MMDELDFLDLETVDELDAEDEEAGVVQDEGVARGGDIAHAYPNSLPYACESQAEFEECVACTVGKLLDCVSLRDFDVGVFRWNQSLQYLLSLKYPVLREWRAKLAQLYYELAVMPSLDTRVTEMAGSIPKREIDRGDLELDWRPLYDVLAREIFHKGRKATSSKVSNVLLDLAEYAQRFFPPRDADEMLRTVLPRMDGSDLNSVIATQALLVHFLPLDAPQSWLPAMFRLWETFKSSLFDDQMLDHLARLAEHQLAHGDGAVRDDGKPVLWHETGIFSDVQFALIMTKCLRSAGLPVGANKAANATLMAQSANVRTGADALATSQTLRIKKPSDRLHSFAVILVYSMAPDAPALDAHGPSEAAGSAPAGSVRVAPQRTYLAGCKALDQLAKFVQATESYFHPSNWGVWQVQLASLVQHLTWEFARRCKEEERADCRTPASVRLTPAIKAEFVRTLRTVCLLSMFAKDPLTILAAQTSLKRMAYLQPELIVPAVLERAFTSLEALETTHRTTSVISALAALAHPLVSRSVYAPGAKSLVPLLHLCLPGIDLNDPTKTISTCMFVLAASLTARLGDYSESEEADADATPCAVDDESCTTRGEEDYALRLATADLGGWCSAFLQRVLHLVDMLPDEGKSGKIGEKNEEMLLHTLVATCDVFCSALSPPLFAQLLDELLAYVRTTVSASGVKVIGSLVGCFARADSAAVLARVVPLCTARIENELAHGASSTRTTSTSVPLEQDTALHWHISVLHGALMFAGRELLAYRAPLLDTCRRLADACRAERGYLLTARFVQRLLFSLVSLYPSEQRCVNADEWASPAFAAHAYRAWGRLYTLAEVRVEWHTPSDDEIAFALEVLDAVVAPALRALEAQLGEPARDAVWYNDFCRRLQLVRYAYTALAALYEPREAAGTPEGVYPSDLGDAAAAELPTAPALACGYAVRRGDARHARLVALEDAFAAVLERAAADVHASDAEDQIDAVKVLVRSLRTLLVQAGYAADELRGLAKSLAFFRTIGRTWPKQRAYPRVFWLRRAAVYHLSRVRLRRAFARRTARTDALVEPLLGLCTSNYVAIRKLAQGTLASVCAAYDGTRALCLAPLLRTLRPGEADDRVKGALYVLANKGFARTVARNARFTRPVLLALLHIDHAKPSVQKLVRSLLGDAVVHLPEPTERTAHGARAALDAAAAALEPVAARGTRTPHEALAAADAARSARAAHALAEHAALVDAVYAVATHPATHWAFALLALRVLRALLRRDVPPDARVAAYFAREAVSPNPIVRRHAQQALERVLYWVKMRTLADGAEGVLLETAAHPLKRVVAAPVPLPDAERAARVAAYAAPLTPDARLRDKAPAPGWLASGAVDTYYVPPPADAPAVVWEAASAPALDAVRGALGGAWWDAFVAHLAQEMERDYLSADTTTLIKALAQVLGADVLDAVVPAVERLVATRDRHAHRAAAELVGGVVRGAKHWPGAAHARLWRWLDAWLPRVLTECTPDSQPSWQMCVEYVYKQRDPRRARSLLAFVAEHAAASLAGVRSSPLEQAHAQQLLTGALRALQHKFAAWGAAEVRARCFAHFAHDYQEVRKALAEALVELEYAQAVPAFASVDAFLDASRGAAGSLLAHDEELGARCAQLSRELRAWRTERVPVAHGTSRYDRAAATGARWVALSLDDHRLGPMGTAVVALVPDLFAMYQLRDNAELAAAARAVLVQVVSYPFSAAQVPPLVRALLALVRDAHDSWHARLDALPLLQIVYFQNLFYLPHDTVHEVFAQLLELLADRHLEVREMAATTLAGLVRCSQRGLVHALRTRFAAQADAVTLPPRGAPDYDARVRALHAALLGATALVSAFPYEVPAWMPALLLDTIAPHTDDPAPIATTVRKCAADFRRTHQDTWAEDLRRFGDRVQELHDFTLGRSDYFV</sequence>
<dbReference type="PANTHER" id="PTHR32170">
    <property type="entry name" value="PROTEASOME ACTIVATOR COMPLEX SUBUNIT 4"/>
    <property type="match status" value="1"/>
</dbReference>
<keyword evidence="8" id="KW-0539">Nucleus</keyword>
<dbReference type="GO" id="GO:0005829">
    <property type="term" value="C:cytosol"/>
    <property type="evidence" value="ECO:0007669"/>
    <property type="project" value="TreeGrafter"/>
</dbReference>
<evidence type="ECO:0000256" key="7">
    <source>
        <dbReference type="ARBA" id="ARBA00023204"/>
    </source>
</evidence>
<dbReference type="Proteomes" id="UP001214603">
    <property type="component" value="Chromosome 7"/>
</dbReference>
<evidence type="ECO:0000256" key="4">
    <source>
        <dbReference type="ARBA" id="ARBA00022490"/>
    </source>
</evidence>
<dbReference type="InterPro" id="IPR055455">
    <property type="entry name" value="HEAT_PSME4"/>
</dbReference>
<keyword evidence="5" id="KW-0677">Repeat</keyword>
<evidence type="ECO:0000313" key="13">
    <source>
        <dbReference type="Proteomes" id="UP001214603"/>
    </source>
</evidence>
<organism evidence="12 13">
    <name type="scientific">Malassezia obtusa</name>
    <dbReference type="NCBI Taxonomy" id="76774"/>
    <lineage>
        <taxon>Eukaryota</taxon>
        <taxon>Fungi</taxon>
        <taxon>Dikarya</taxon>
        <taxon>Basidiomycota</taxon>
        <taxon>Ustilaginomycotina</taxon>
        <taxon>Malasseziomycetes</taxon>
        <taxon>Malasseziales</taxon>
        <taxon>Malasseziaceae</taxon>
        <taxon>Malassezia</taxon>
    </lineage>
</organism>
<evidence type="ECO:0000256" key="8">
    <source>
        <dbReference type="ARBA" id="ARBA00023242"/>
    </source>
</evidence>
<dbReference type="SUPFAM" id="SSF48371">
    <property type="entry name" value="ARM repeat"/>
    <property type="match status" value="1"/>
</dbReference>
<dbReference type="InterPro" id="IPR032430">
    <property type="entry name" value="Blm10_mid"/>
</dbReference>
<name>A0AAF0E4E1_9BASI</name>
<dbReference type="Pfam" id="PF11919">
    <property type="entry name" value="PSME4_C"/>
    <property type="match status" value="1"/>
</dbReference>
<protein>
    <submittedName>
        <fullName evidence="12">Proteasome activator BLM10</fullName>
    </submittedName>
</protein>
<reference evidence="12" key="1">
    <citation type="submission" date="2023-03" db="EMBL/GenBank/DDBJ databases">
        <title>Mating type loci evolution in Malassezia.</title>
        <authorList>
            <person name="Coelho M.A."/>
        </authorList>
    </citation>
    <scope>NUCLEOTIDE SEQUENCE</scope>
    <source>
        <strain evidence="12">CBS 7876</strain>
    </source>
</reference>
<dbReference type="GO" id="GO:0006281">
    <property type="term" value="P:DNA repair"/>
    <property type="evidence" value="ECO:0007669"/>
    <property type="project" value="UniProtKB-KW"/>
</dbReference>
<keyword evidence="12" id="KW-0647">Proteasome</keyword>
<evidence type="ECO:0000256" key="1">
    <source>
        <dbReference type="ARBA" id="ARBA00004324"/>
    </source>
</evidence>
<dbReference type="InterPro" id="IPR035309">
    <property type="entry name" value="PSME4"/>
</dbReference>
<dbReference type="InterPro" id="IPR021843">
    <property type="entry name" value="PSME4_C"/>
</dbReference>
<proteinExistence type="inferred from homology"/>
<dbReference type="GO" id="GO:0010499">
    <property type="term" value="P:proteasomal ubiquitin-independent protein catabolic process"/>
    <property type="evidence" value="ECO:0007669"/>
    <property type="project" value="TreeGrafter"/>
</dbReference>
<evidence type="ECO:0000256" key="5">
    <source>
        <dbReference type="ARBA" id="ARBA00022737"/>
    </source>
</evidence>
<evidence type="ECO:0000256" key="3">
    <source>
        <dbReference type="ARBA" id="ARBA00005739"/>
    </source>
</evidence>
<dbReference type="GO" id="GO:0016607">
    <property type="term" value="C:nuclear speck"/>
    <property type="evidence" value="ECO:0007669"/>
    <property type="project" value="UniProtKB-SubCell"/>
</dbReference>
<dbReference type="InterPro" id="IPR016024">
    <property type="entry name" value="ARM-type_fold"/>
</dbReference>
<dbReference type="EMBL" id="CP119940">
    <property type="protein sequence ID" value="WFD04229.1"/>
    <property type="molecule type" value="Genomic_DNA"/>
</dbReference>
<keyword evidence="6" id="KW-0227">DNA damage</keyword>
<evidence type="ECO:0000256" key="6">
    <source>
        <dbReference type="ARBA" id="ARBA00022763"/>
    </source>
</evidence>
<feature type="domain" description="Proteasome activator Blm10 middle HEAT repeats region" evidence="10">
    <location>
        <begin position="389"/>
        <end position="901"/>
    </location>
</feature>